<keyword evidence="2" id="KW-1185">Reference proteome</keyword>
<sequence>MGRTAPPQPARARVVTSVAGAVKPPCGGRRAAAVAAAALSGVSLIAPLEAVARRLQSAQRQARYQPLF</sequence>
<evidence type="ECO:0000313" key="2">
    <source>
        <dbReference type="Proteomes" id="UP001066276"/>
    </source>
</evidence>
<gene>
    <name evidence="1" type="ORF">NDU88_002294</name>
</gene>
<dbReference type="Proteomes" id="UP001066276">
    <property type="component" value="Chromosome 3_2"/>
</dbReference>
<comment type="caution">
    <text evidence="1">The sequence shown here is derived from an EMBL/GenBank/DDBJ whole genome shotgun (WGS) entry which is preliminary data.</text>
</comment>
<accession>A0AAV7TKS2</accession>
<proteinExistence type="predicted"/>
<dbReference type="EMBL" id="JANPWB010000006">
    <property type="protein sequence ID" value="KAJ1177028.1"/>
    <property type="molecule type" value="Genomic_DNA"/>
</dbReference>
<reference evidence="1" key="1">
    <citation type="journal article" date="2022" name="bioRxiv">
        <title>Sequencing and chromosome-scale assembly of the giantPleurodeles waltlgenome.</title>
        <authorList>
            <person name="Brown T."/>
            <person name="Elewa A."/>
            <person name="Iarovenko S."/>
            <person name="Subramanian E."/>
            <person name="Araus A.J."/>
            <person name="Petzold A."/>
            <person name="Susuki M."/>
            <person name="Suzuki K.-i.T."/>
            <person name="Hayashi T."/>
            <person name="Toyoda A."/>
            <person name="Oliveira C."/>
            <person name="Osipova E."/>
            <person name="Leigh N.D."/>
            <person name="Simon A."/>
            <person name="Yun M.H."/>
        </authorList>
    </citation>
    <scope>NUCLEOTIDE SEQUENCE</scope>
    <source>
        <strain evidence="1">20211129_DDA</strain>
        <tissue evidence="1">Liver</tissue>
    </source>
</reference>
<evidence type="ECO:0000313" key="1">
    <source>
        <dbReference type="EMBL" id="KAJ1177028.1"/>
    </source>
</evidence>
<protein>
    <submittedName>
        <fullName evidence="1">Uncharacterized protein</fullName>
    </submittedName>
</protein>
<organism evidence="1 2">
    <name type="scientific">Pleurodeles waltl</name>
    <name type="common">Iberian ribbed newt</name>
    <dbReference type="NCBI Taxonomy" id="8319"/>
    <lineage>
        <taxon>Eukaryota</taxon>
        <taxon>Metazoa</taxon>
        <taxon>Chordata</taxon>
        <taxon>Craniata</taxon>
        <taxon>Vertebrata</taxon>
        <taxon>Euteleostomi</taxon>
        <taxon>Amphibia</taxon>
        <taxon>Batrachia</taxon>
        <taxon>Caudata</taxon>
        <taxon>Salamandroidea</taxon>
        <taxon>Salamandridae</taxon>
        <taxon>Pleurodelinae</taxon>
        <taxon>Pleurodeles</taxon>
    </lineage>
</organism>
<dbReference type="AlphaFoldDB" id="A0AAV7TKS2"/>
<name>A0AAV7TKS2_PLEWA</name>